<dbReference type="InterPro" id="IPR016162">
    <property type="entry name" value="Ald_DH_N"/>
</dbReference>
<evidence type="ECO:0000256" key="3">
    <source>
        <dbReference type="ARBA" id="ARBA00023002"/>
    </source>
</evidence>
<dbReference type="PANTHER" id="PTHR43217:SF2">
    <property type="entry name" value="SUCCINATE-SEMIALDEHYDE DEHYDROGENASE [NADP(+)]"/>
    <property type="match status" value="1"/>
</dbReference>
<dbReference type="InterPro" id="IPR016163">
    <property type="entry name" value="Ald_DH_C"/>
</dbReference>
<dbReference type="GO" id="GO:0004030">
    <property type="term" value="F:aldehyde dehydrogenase [NAD(P)+] activity"/>
    <property type="evidence" value="ECO:0007669"/>
    <property type="project" value="InterPro"/>
</dbReference>
<proteinExistence type="inferred from homology"/>
<keyword evidence="3" id="KW-0560">Oxidoreductase</keyword>
<evidence type="ECO:0000259" key="4">
    <source>
        <dbReference type="Pfam" id="PF00171"/>
    </source>
</evidence>
<dbReference type="PANTHER" id="PTHR43217">
    <property type="entry name" value="SUCCINATE SEMIALDEHYDE DEHYDROGENASE [NAD(P)+] SAD"/>
    <property type="match status" value="1"/>
</dbReference>
<comment type="caution">
    <text evidence="5">The sequence shown here is derived from an EMBL/GenBank/DDBJ whole genome shotgun (WGS) entry which is preliminary data.</text>
</comment>
<dbReference type="Proteomes" id="UP000316541">
    <property type="component" value="Unassembled WGS sequence"/>
</dbReference>
<sequence>MTTATPSVTRRSIASVNPYNDEVLAEFPAMTDEEAGRAVAAAHQAFQEWRSLAPAERAAVVGQAASLMRERREELARTVTLEMGKLIGESRGEVDLSADILSYYAKHGPAFLADRPLPVEEGNAVVANRPLGALFGIMPWNYPLYQVARFAAPNLVAGNTILLKHASNCPQSALALERLFQEAGAPPGVYVNLFLPSARVGTVIDNPLVQGVSLTGSDRAGASAAERAGRNIEKTVLELGGSDPFIVLDAEDFDRTVEAAAVGRLSNMGQSCVSAKRMILLPHVYRRFVEELRRRFEALVPGDPLDPDTTLGPLSSEQAAANLVSQVRDTVAQGATLVTGGDRIGRPGAFVQPTILTDVRPGMRAYREELFGPVAVIYQVADENEAVALANDTPYGLGGAVFCRDLDRARRVAERLDAGMVWINHPTSSHPALPFGGIKCSGYGRELADLGIEEFVNKKLIRTFPTTVPIGFATG</sequence>
<dbReference type="EMBL" id="VIRM01000001">
    <property type="protein sequence ID" value="TQS24384.1"/>
    <property type="molecule type" value="Genomic_DNA"/>
</dbReference>
<dbReference type="AlphaFoldDB" id="A0A544Z5Q2"/>
<dbReference type="CDD" id="cd07100">
    <property type="entry name" value="ALDH_SSADH1_GabD1"/>
    <property type="match status" value="1"/>
</dbReference>
<dbReference type="InterPro" id="IPR016161">
    <property type="entry name" value="Ald_DH/histidinol_DH"/>
</dbReference>
<dbReference type="InterPro" id="IPR044148">
    <property type="entry name" value="ALDH_GabD1-like"/>
</dbReference>
<dbReference type="GO" id="GO:0004777">
    <property type="term" value="F:succinate-semialdehyde dehydrogenase (NAD+) activity"/>
    <property type="evidence" value="ECO:0007669"/>
    <property type="project" value="TreeGrafter"/>
</dbReference>
<reference evidence="5 6" key="1">
    <citation type="submission" date="2019-07" db="EMBL/GenBank/DDBJ databases">
        <title>Microbispora hainanensis DSM 45428.</title>
        <authorList>
            <person name="Thawai C."/>
        </authorList>
    </citation>
    <scope>NUCLEOTIDE SEQUENCE [LARGE SCALE GENOMIC DNA]</scope>
    <source>
        <strain evidence="5 6">DSM 45428</strain>
    </source>
</reference>
<name>A0A544Z5Q2_9ACTN</name>
<protein>
    <submittedName>
        <fullName evidence="5">NAD-dependent succinate-semialdehyde dehydrogenase</fullName>
    </submittedName>
</protein>
<evidence type="ECO:0000313" key="6">
    <source>
        <dbReference type="Proteomes" id="UP000316541"/>
    </source>
</evidence>
<dbReference type="RefSeq" id="WP_142616283.1">
    <property type="nucleotide sequence ID" value="NZ_VIRM01000001.1"/>
</dbReference>
<dbReference type="Pfam" id="PF00171">
    <property type="entry name" value="Aldedh"/>
    <property type="match status" value="1"/>
</dbReference>
<evidence type="ECO:0000256" key="2">
    <source>
        <dbReference type="ARBA" id="ARBA00022857"/>
    </source>
</evidence>
<evidence type="ECO:0000313" key="5">
    <source>
        <dbReference type="EMBL" id="TQS24384.1"/>
    </source>
</evidence>
<dbReference type="FunFam" id="3.40.605.10:FF:000012">
    <property type="entry name" value="NAD-dependent succinate-semialdehyde dehydrogenase"/>
    <property type="match status" value="1"/>
</dbReference>
<accession>A0A544Z5Q2</accession>
<feature type="domain" description="Aldehyde dehydrogenase" evidence="4">
    <location>
        <begin position="11"/>
        <end position="460"/>
    </location>
</feature>
<dbReference type="InterPro" id="IPR015590">
    <property type="entry name" value="Aldehyde_DH_dom"/>
</dbReference>
<comment type="similarity">
    <text evidence="1">Belongs to the aldehyde dehydrogenase family.</text>
</comment>
<dbReference type="SUPFAM" id="SSF53720">
    <property type="entry name" value="ALDH-like"/>
    <property type="match status" value="1"/>
</dbReference>
<keyword evidence="2" id="KW-0521">NADP</keyword>
<dbReference type="Gene3D" id="3.40.605.10">
    <property type="entry name" value="Aldehyde Dehydrogenase, Chain A, domain 1"/>
    <property type="match status" value="1"/>
</dbReference>
<gene>
    <name evidence="5" type="ORF">FLX08_01460</name>
</gene>
<organism evidence="5 6">
    <name type="scientific">Microbispora hainanensis</name>
    <dbReference type="NCBI Taxonomy" id="568844"/>
    <lineage>
        <taxon>Bacteria</taxon>
        <taxon>Bacillati</taxon>
        <taxon>Actinomycetota</taxon>
        <taxon>Actinomycetes</taxon>
        <taxon>Streptosporangiales</taxon>
        <taxon>Streptosporangiaceae</taxon>
        <taxon>Microbispora</taxon>
    </lineage>
</organism>
<dbReference type="InterPro" id="IPR047110">
    <property type="entry name" value="GABD/Sad-like"/>
</dbReference>
<evidence type="ECO:0000256" key="1">
    <source>
        <dbReference type="ARBA" id="ARBA00009986"/>
    </source>
</evidence>
<dbReference type="FunFam" id="3.40.309.10:FF:000009">
    <property type="entry name" value="Aldehyde dehydrogenase A"/>
    <property type="match status" value="1"/>
</dbReference>
<dbReference type="Gene3D" id="3.40.309.10">
    <property type="entry name" value="Aldehyde Dehydrogenase, Chain A, domain 2"/>
    <property type="match status" value="1"/>
</dbReference>